<dbReference type="Proteomes" id="UP000789405">
    <property type="component" value="Unassembled WGS sequence"/>
</dbReference>
<name>A0A9N9JZS6_9GLOM</name>
<dbReference type="AlphaFoldDB" id="A0A9N9JZS6"/>
<dbReference type="OrthoDB" id="2320560at2759"/>
<accession>A0A9N9JZS6</accession>
<gene>
    <name evidence="1" type="ORF">DERYTH_LOCUS24247</name>
</gene>
<protein>
    <submittedName>
        <fullName evidence="1">9825_t:CDS:1</fullName>
    </submittedName>
</protein>
<sequence>QVQEDLEDTTNDVNKNIEKRHLYSDLFGLGYKIAQIATEKQ</sequence>
<comment type="caution">
    <text evidence="1">The sequence shown here is derived from an EMBL/GenBank/DDBJ whole genome shotgun (WGS) entry which is preliminary data.</text>
</comment>
<dbReference type="EMBL" id="CAJVPY010039915">
    <property type="protein sequence ID" value="CAG8805248.1"/>
    <property type="molecule type" value="Genomic_DNA"/>
</dbReference>
<proteinExistence type="predicted"/>
<evidence type="ECO:0000313" key="2">
    <source>
        <dbReference type="Proteomes" id="UP000789405"/>
    </source>
</evidence>
<keyword evidence="2" id="KW-1185">Reference proteome</keyword>
<feature type="non-terminal residue" evidence="1">
    <location>
        <position position="41"/>
    </location>
</feature>
<reference evidence="1" key="1">
    <citation type="submission" date="2021-06" db="EMBL/GenBank/DDBJ databases">
        <authorList>
            <person name="Kallberg Y."/>
            <person name="Tangrot J."/>
            <person name="Rosling A."/>
        </authorList>
    </citation>
    <scope>NUCLEOTIDE SEQUENCE</scope>
    <source>
        <strain evidence="1">MA453B</strain>
    </source>
</reference>
<evidence type="ECO:0000313" key="1">
    <source>
        <dbReference type="EMBL" id="CAG8805248.1"/>
    </source>
</evidence>
<organism evidence="1 2">
    <name type="scientific">Dentiscutata erythropus</name>
    <dbReference type="NCBI Taxonomy" id="1348616"/>
    <lineage>
        <taxon>Eukaryota</taxon>
        <taxon>Fungi</taxon>
        <taxon>Fungi incertae sedis</taxon>
        <taxon>Mucoromycota</taxon>
        <taxon>Glomeromycotina</taxon>
        <taxon>Glomeromycetes</taxon>
        <taxon>Diversisporales</taxon>
        <taxon>Gigasporaceae</taxon>
        <taxon>Dentiscutata</taxon>
    </lineage>
</organism>